<dbReference type="InterPro" id="IPR002942">
    <property type="entry name" value="S4_RNA-bd"/>
</dbReference>
<reference evidence="3" key="2">
    <citation type="submission" date="2020-09" db="EMBL/GenBank/DDBJ databases">
        <authorList>
            <person name="Sun Q."/>
            <person name="Ohkuma M."/>
        </authorList>
    </citation>
    <scope>NUCLEOTIDE SEQUENCE</scope>
    <source>
        <strain evidence="3">JCM 18487</strain>
    </source>
</reference>
<protein>
    <submittedName>
        <fullName evidence="3">RNA-binding protein S4</fullName>
    </submittedName>
</protein>
<gene>
    <name evidence="3" type="ORF">GCM10010885_03660</name>
</gene>
<dbReference type="RefSeq" id="WP_188880803.1">
    <property type="nucleotide sequence ID" value="NZ_BMOY01000003.1"/>
</dbReference>
<dbReference type="InterPro" id="IPR036986">
    <property type="entry name" value="S4_RNA-bd_sf"/>
</dbReference>
<dbReference type="GO" id="GO:0003723">
    <property type="term" value="F:RNA binding"/>
    <property type="evidence" value="ECO:0007669"/>
    <property type="project" value="UniProtKB-KW"/>
</dbReference>
<evidence type="ECO:0000313" key="3">
    <source>
        <dbReference type="EMBL" id="GGI97330.1"/>
    </source>
</evidence>
<accession>A0A917K4M8</accession>
<reference evidence="3" key="1">
    <citation type="journal article" date="2014" name="Int. J. Syst. Evol. Microbiol.">
        <title>Complete genome sequence of Corynebacterium casei LMG S-19264T (=DSM 44701T), isolated from a smear-ripened cheese.</title>
        <authorList>
            <consortium name="US DOE Joint Genome Institute (JGI-PGF)"/>
            <person name="Walter F."/>
            <person name="Albersmeier A."/>
            <person name="Kalinowski J."/>
            <person name="Ruckert C."/>
        </authorList>
    </citation>
    <scope>NUCLEOTIDE SEQUENCE</scope>
    <source>
        <strain evidence="3">JCM 18487</strain>
    </source>
</reference>
<dbReference type="Gene3D" id="3.10.290.10">
    <property type="entry name" value="RNA-binding S4 domain"/>
    <property type="match status" value="1"/>
</dbReference>
<dbReference type="Pfam" id="PF01479">
    <property type="entry name" value="S4"/>
    <property type="match status" value="1"/>
</dbReference>
<dbReference type="Proteomes" id="UP000637695">
    <property type="component" value="Unassembled WGS sequence"/>
</dbReference>
<comment type="caution">
    <text evidence="3">The sequence shown here is derived from an EMBL/GenBank/DDBJ whole genome shotgun (WGS) entry which is preliminary data.</text>
</comment>
<dbReference type="InterPro" id="IPR012677">
    <property type="entry name" value="Nucleotide-bd_a/b_plait_sf"/>
</dbReference>
<dbReference type="CDD" id="cd00165">
    <property type="entry name" value="S4"/>
    <property type="match status" value="1"/>
</dbReference>
<dbReference type="InterPro" id="IPR040591">
    <property type="entry name" value="RqcP2_RBD"/>
</dbReference>
<dbReference type="Gene3D" id="3.30.70.330">
    <property type="match status" value="1"/>
</dbReference>
<dbReference type="SMART" id="SM00363">
    <property type="entry name" value="S4"/>
    <property type="match status" value="1"/>
</dbReference>
<sequence length="261" mass="29038">MTSSRTGWVRPAERPFVQRATEWVERVLTRGRWQLTDFLSPREVYLLEAIARREGMVVRTDGGYDAAERRRALVLPEDWPLAREDFRIAVLAAVGMTPGFAPEHGHVLGSILGTGIERRLIGDIAVTDDKVLVAVCKEMESYLLQNWRQVGRDPVRVDVVTGSVAWPLPAYETQVITVSSLRVDAVLAQACRLSRARAQEAVAGGKVSLNFAPCSHPDEEVGPGDLLSLRGFGRVWVRDVKGVSRRDRMVIEVGVLKSRSR</sequence>
<keyword evidence="4" id="KW-1185">Reference proteome</keyword>
<dbReference type="Gene3D" id="3.30.1370.160">
    <property type="match status" value="1"/>
</dbReference>
<dbReference type="SUPFAM" id="SSF55174">
    <property type="entry name" value="Alpha-L RNA-binding motif"/>
    <property type="match status" value="1"/>
</dbReference>
<evidence type="ECO:0000259" key="2">
    <source>
        <dbReference type="SMART" id="SM00363"/>
    </source>
</evidence>
<feature type="domain" description="RNA-binding S4" evidence="2">
    <location>
        <begin position="181"/>
        <end position="241"/>
    </location>
</feature>
<dbReference type="AlphaFoldDB" id="A0A917K4M8"/>
<evidence type="ECO:0000313" key="4">
    <source>
        <dbReference type="Proteomes" id="UP000637695"/>
    </source>
</evidence>
<organism evidence="3 4">
    <name type="scientific">Alicyclobacillus cellulosilyticus</name>
    <dbReference type="NCBI Taxonomy" id="1003997"/>
    <lineage>
        <taxon>Bacteria</taxon>
        <taxon>Bacillati</taxon>
        <taxon>Bacillota</taxon>
        <taxon>Bacilli</taxon>
        <taxon>Bacillales</taxon>
        <taxon>Alicyclobacillaceae</taxon>
        <taxon>Alicyclobacillus</taxon>
    </lineage>
</organism>
<name>A0A917K4M8_9BACL</name>
<dbReference type="PROSITE" id="PS50889">
    <property type="entry name" value="S4"/>
    <property type="match status" value="1"/>
</dbReference>
<evidence type="ECO:0000256" key="1">
    <source>
        <dbReference type="PROSITE-ProRule" id="PRU00182"/>
    </source>
</evidence>
<dbReference type="Pfam" id="PF17774">
    <property type="entry name" value="YlmH_RBD"/>
    <property type="match status" value="1"/>
</dbReference>
<dbReference type="EMBL" id="BMOY01000003">
    <property type="protein sequence ID" value="GGI97330.1"/>
    <property type="molecule type" value="Genomic_DNA"/>
</dbReference>
<keyword evidence="1" id="KW-0694">RNA-binding</keyword>
<proteinExistence type="predicted"/>